<dbReference type="GO" id="GO:0005524">
    <property type="term" value="F:ATP binding"/>
    <property type="evidence" value="ECO:0007669"/>
    <property type="project" value="UniProtKB-KW"/>
</dbReference>
<dbReference type="PANTHER" id="PTHR42957:SF1">
    <property type="entry name" value="HELICASE MJ1565-RELATED"/>
    <property type="match status" value="1"/>
</dbReference>
<dbReference type="RefSeq" id="WP_258799109.1">
    <property type="nucleotide sequence ID" value="NZ_JANTHX010000007.1"/>
</dbReference>
<evidence type="ECO:0000313" key="2">
    <source>
        <dbReference type="EMBL" id="MCS0500019.1"/>
    </source>
</evidence>
<organism evidence="2 3">
    <name type="scientific">Protaetiibacter mangrovi</name>
    <dbReference type="NCBI Taxonomy" id="2970926"/>
    <lineage>
        <taxon>Bacteria</taxon>
        <taxon>Bacillati</taxon>
        <taxon>Actinomycetota</taxon>
        <taxon>Actinomycetes</taxon>
        <taxon>Micrococcales</taxon>
        <taxon>Microbacteriaceae</taxon>
        <taxon>Protaetiibacter</taxon>
    </lineage>
</organism>
<name>A0ABT1ZH35_9MICO</name>
<reference evidence="2 3" key="1">
    <citation type="submission" date="2022-08" db="EMBL/GenBank/DDBJ databases">
        <authorList>
            <person name="Li F."/>
        </authorList>
    </citation>
    <scope>NUCLEOTIDE SEQUENCE [LARGE SCALE GENOMIC DNA]</scope>
    <source>
        <strain evidence="2 3">10F1B-8-1</strain>
    </source>
</reference>
<accession>A0ABT1ZH35</accession>
<keyword evidence="2" id="KW-0547">Nucleotide-binding</keyword>
<feature type="domain" description="Helicase HerA central" evidence="1">
    <location>
        <begin position="6"/>
        <end position="120"/>
    </location>
</feature>
<keyword evidence="3" id="KW-1185">Reference proteome</keyword>
<gene>
    <name evidence="2" type="ORF">NUH29_10715</name>
</gene>
<dbReference type="PANTHER" id="PTHR42957">
    <property type="entry name" value="HELICASE MJ1565-RELATED"/>
    <property type="match status" value="1"/>
</dbReference>
<evidence type="ECO:0000313" key="3">
    <source>
        <dbReference type="Proteomes" id="UP001205337"/>
    </source>
</evidence>
<dbReference type="InterPro" id="IPR027417">
    <property type="entry name" value="P-loop_NTPase"/>
</dbReference>
<dbReference type="Pfam" id="PF01935">
    <property type="entry name" value="DUF87"/>
    <property type="match status" value="1"/>
</dbReference>
<evidence type="ECO:0000259" key="1">
    <source>
        <dbReference type="Pfam" id="PF01935"/>
    </source>
</evidence>
<sequence length="362" mass="39539">MTTELPVGTLVDSSDAATASLLAERFNRHTFWCGQSGSGKTYALGVALEQLILRTRLPIVIFDPNTDFARIGELRDGAPEAVVAAWAERDIRVLRSSGEGGDRLHVRYVDMNRKARAAALRIDPLLDRAEYNALMRWEVSPATTTAAELVAGFRAADDPTLLDVAMRVENLGVLDWPLWAWGGVAATDVVDERADVTVLDLGGFSSAEELRAAALAVLDHLWENREQRVPRLLVIDEAHNLCPPDPETPLEIALTERIVQIAAEGRKYGLWLLFSTQRPSKVHVNALTQCDNLTLMRMNSPRDLAELAEVFGFAPTSLIERAPGFAKGQALMAGGFIEQPSIVQLGARLTREGGSDVAVPVR</sequence>
<dbReference type="InterPro" id="IPR002789">
    <property type="entry name" value="HerA_central"/>
</dbReference>
<dbReference type="Proteomes" id="UP001205337">
    <property type="component" value="Unassembled WGS sequence"/>
</dbReference>
<keyword evidence="2" id="KW-0067">ATP-binding</keyword>
<comment type="caution">
    <text evidence="2">The sequence shown here is derived from an EMBL/GenBank/DDBJ whole genome shotgun (WGS) entry which is preliminary data.</text>
</comment>
<dbReference type="Gene3D" id="3.40.50.300">
    <property type="entry name" value="P-loop containing nucleotide triphosphate hydrolases"/>
    <property type="match status" value="2"/>
</dbReference>
<dbReference type="SUPFAM" id="SSF52540">
    <property type="entry name" value="P-loop containing nucleoside triphosphate hydrolases"/>
    <property type="match status" value="1"/>
</dbReference>
<dbReference type="EMBL" id="JANTHX010000007">
    <property type="protein sequence ID" value="MCS0500019.1"/>
    <property type="molecule type" value="Genomic_DNA"/>
</dbReference>
<dbReference type="InterPro" id="IPR008571">
    <property type="entry name" value="HerA-like"/>
</dbReference>
<proteinExistence type="predicted"/>
<protein>
    <submittedName>
        <fullName evidence="2">ATP-binding protein</fullName>
    </submittedName>
</protein>